<evidence type="ECO:0000259" key="3">
    <source>
        <dbReference type="Pfam" id="PF14016"/>
    </source>
</evidence>
<comment type="caution">
    <text evidence="4">The sequence shown here is derived from an EMBL/GenBank/DDBJ whole genome shotgun (WGS) entry which is preliminary data.</text>
</comment>
<organism evidence="4 5">
    <name type="scientific">Streptomyces canarius</name>
    <dbReference type="NCBI Taxonomy" id="285453"/>
    <lineage>
        <taxon>Bacteria</taxon>
        <taxon>Bacillati</taxon>
        <taxon>Actinomycetota</taxon>
        <taxon>Actinomycetes</taxon>
        <taxon>Kitasatosporales</taxon>
        <taxon>Streptomycetaceae</taxon>
        <taxon>Streptomyces</taxon>
    </lineage>
</organism>
<feature type="chain" id="PRO_5046062589" evidence="2">
    <location>
        <begin position="22"/>
        <end position="220"/>
    </location>
</feature>
<feature type="compositionally biased region" description="Low complexity" evidence="1">
    <location>
        <begin position="34"/>
        <end position="75"/>
    </location>
</feature>
<dbReference type="RefSeq" id="WP_189892227.1">
    <property type="nucleotide sequence ID" value="NZ_BMVN01000032.1"/>
</dbReference>
<feature type="signal peptide" evidence="2">
    <location>
        <begin position="1"/>
        <end position="21"/>
    </location>
</feature>
<dbReference type="Proteomes" id="UP000653644">
    <property type="component" value="Unassembled WGS sequence"/>
</dbReference>
<feature type="region of interest" description="Disordered" evidence="1">
    <location>
        <begin position="32"/>
        <end position="84"/>
    </location>
</feature>
<feature type="domain" description="DUF4232" evidence="3">
    <location>
        <begin position="85"/>
        <end position="205"/>
    </location>
</feature>
<evidence type="ECO:0000256" key="1">
    <source>
        <dbReference type="SAM" id="MobiDB-lite"/>
    </source>
</evidence>
<dbReference type="EMBL" id="BMVN01000032">
    <property type="protein sequence ID" value="GHA52883.1"/>
    <property type="molecule type" value="Genomic_DNA"/>
</dbReference>
<dbReference type="InterPro" id="IPR025326">
    <property type="entry name" value="DUF4232"/>
</dbReference>
<proteinExistence type="predicted"/>
<dbReference type="Pfam" id="PF14016">
    <property type="entry name" value="DUF4232"/>
    <property type="match status" value="1"/>
</dbReference>
<keyword evidence="4" id="KW-0449">Lipoprotein</keyword>
<evidence type="ECO:0000313" key="4">
    <source>
        <dbReference type="EMBL" id="GHA52883.1"/>
    </source>
</evidence>
<name>A0ABQ3D252_9ACTN</name>
<reference evidence="5" key="1">
    <citation type="journal article" date="2019" name="Int. J. Syst. Evol. Microbiol.">
        <title>The Global Catalogue of Microorganisms (GCM) 10K type strain sequencing project: providing services to taxonomists for standard genome sequencing and annotation.</title>
        <authorList>
            <consortium name="The Broad Institute Genomics Platform"/>
            <consortium name="The Broad Institute Genome Sequencing Center for Infectious Disease"/>
            <person name="Wu L."/>
            <person name="Ma J."/>
        </authorList>
    </citation>
    <scope>NUCLEOTIDE SEQUENCE [LARGE SCALE GENOMIC DNA]</scope>
    <source>
        <strain evidence="5">JCM 4733</strain>
    </source>
</reference>
<sequence length="220" mass="21033">MVDKPRQLPAAALLAGTAVLAALLTACGNGGNGPSASATTDTGTTAATTSGPPTQTPAAGEPSGSGATESPTAAGAGAGAAGGRCHTSELRASLGTDDPGAGQENFPLVLTNASSRTCTVTGYPGAAFTDASGRQLGPDPARTPGGATPVTLAPGRSAWSGLSFTNPAVSGAKSAKPAWLLVTPPNERDSLRVAWTGGAVPVSGTASQASLTVLTPGTGA</sequence>
<evidence type="ECO:0000256" key="2">
    <source>
        <dbReference type="SAM" id="SignalP"/>
    </source>
</evidence>
<keyword evidence="5" id="KW-1185">Reference proteome</keyword>
<gene>
    <name evidence="4" type="ORF">GCM10010345_67020</name>
</gene>
<keyword evidence="2" id="KW-0732">Signal</keyword>
<evidence type="ECO:0000313" key="5">
    <source>
        <dbReference type="Proteomes" id="UP000653644"/>
    </source>
</evidence>
<accession>A0ABQ3D252</accession>
<dbReference type="PROSITE" id="PS51257">
    <property type="entry name" value="PROKAR_LIPOPROTEIN"/>
    <property type="match status" value="1"/>
</dbReference>
<protein>
    <submittedName>
        <fullName evidence="4">Lipoprotein</fullName>
    </submittedName>
</protein>